<sequence length="807" mass="92063">MSALRKSNNSSWKNMQPPMQQDPAIVSYQTTPAMLNISNARETGVVEKLLHSYGFIQCYERDARLFFHFSEYHGDMNAIKVGDGVEFLTSSDKRTGRPVACSVNKVAGETISYEVYSEERYSGSIVQEAKPKNKDGSREADREYEGRVTYEHNGEWFFIPYCHEDIVNDSRVKCGDQVTFILATDKRNREMRARQLELVQLQKNKKFQGVVCSLKESFGFIERSDVVKEIFFHYSEYRGDIGDINLGDDVEFDVQVRNNKEVAVNISKLPEGTVVFEDISVDKYRGKLKRTLKSNRRHSDPFGGLISYTVDKKVVEIAYGDKDQDGDYTLRVDDVVEFSISTDRRDKLQRATDIKLCRETFENTEERRVKGIISVLKDGYGFIDSADRESRLFFHFSELIDKKKDLKVQENVEFTVVEDPSTSDGKQMAIRILYLPKGSVSLYTLLPEKYIGTIDREPSIRNNSAKNKDESKGNIIFDYEGKISHIAYSSKDLRDSKDPHFGDKVEFQICEVKRNNSKYAVNIKVIFRNVSNKRRGYVAALQDTYGFVENSDHNQAVFFHFTSLNGSPSEIEIGDEVEYTITKKGAKFSAENVSRIPSGTIPEDAVIPGRGVLYGTVKRSLKIVNPEQDEYFGLIQVISDDGEDSETIPFGITSLVDRKEIVQRGDSVEFLVAETHTGCHHAVHVTAVRKYVQSKVDTVKEQFGYIDYEMDEGKKLYFKMSEVLDEVVLQPGDDVKFVIIQNQRSGRYSACSVRKVIEKPRPERLLSRLRSVQDDKCGPRLIAVRQPRGPDDTLGFKLPRVPWVQAN</sequence>
<dbReference type="SMART" id="SM00357">
    <property type="entry name" value="CSP"/>
    <property type="match status" value="5"/>
</dbReference>
<evidence type="ECO:0000259" key="6">
    <source>
        <dbReference type="PROSITE" id="PS51857"/>
    </source>
</evidence>
<dbReference type="PROSITE" id="PS51857">
    <property type="entry name" value="CSD_2"/>
    <property type="match status" value="4"/>
</dbReference>
<evidence type="ECO:0000256" key="2">
    <source>
        <dbReference type="ARBA" id="ARBA00022490"/>
    </source>
</evidence>
<gene>
    <name evidence="8" type="ORF">FSP39_009267</name>
</gene>
<evidence type="ECO:0000313" key="8">
    <source>
        <dbReference type="EMBL" id="KAK3090111.1"/>
    </source>
</evidence>
<feature type="domain" description="CSD" evidence="6">
    <location>
        <begin position="533"/>
        <end position="595"/>
    </location>
</feature>
<dbReference type="PROSITE" id="PS00352">
    <property type="entry name" value="CSD_1"/>
    <property type="match status" value="3"/>
</dbReference>
<evidence type="ECO:0000256" key="3">
    <source>
        <dbReference type="ARBA" id="ARBA00022737"/>
    </source>
</evidence>
<feature type="domain" description="CSD" evidence="6">
    <location>
        <begin position="41"/>
        <end position="105"/>
    </location>
</feature>
<accession>A0AA88XY20</accession>
<dbReference type="InterPro" id="IPR012340">
    <property type="entry name" value="NA-bd_OB-fold"/>
</dbReference>
<evidence type="ECO:0000256" key="5">
    <source>
        <dbReference type="ARBA" id="ARBA00044751"/>
    </source>
</evidence>
<dbReference type="InterPro" id="IPR011129">
    <property type="entry name" value="CSD"/>
</dbReference>
<keyword evidence="9" id="KW-1185">Reference proteome</keyword>
<dbReference type="PROSITE" id="PS51938">
    <property type="entry name" value="SUZ_C"/>
    <property type="match status" value="1"/>
</dbReference>
<reference evidence="8" key="1">
    <citation type="submission" date="2019-08" db="EMBL/GenBank/DDBJ databases">
        <title>The improved chromosome-level genome for the pearl oyster Pinctada fucata martensii using PacBio sequencing and Hi-C.</title>
        <authorList>
            <person name="Zheng Z."/>
        </authorList>
    </citation>
    <scope>NUCLEOTIDE SEQUENCE</scope>
    <source>
        <strain evidence="8">ZZ-2019</strain>
        <tissue evidence="8">Adductor muscle</tissue>
    </source>
</reference>
<feature type="domain" description="SUZ-C" evidence="7">
    <location>
        <begin position="760"/>
        <end position="800"/>
    </location>
</feature>
<comment type="similarity">
    <text evidence="5">Belongs to the UNR family.</text>
</comment>
<keyword evidence="4" id="KW-0694">RNA-binding</keyword>
<dbReference type="PANTHER" id="PTHR12913">
    <property type="entry name" value="UNR PROTEIN N-RAS UPSTREAM GENE PROTEIN"/>
    <property type="match status" value="1"/>
</dbReference>
<keyword evidence="3" id="KW-0677">Repeat</keyword>
<dbReference type="AlphaFoldDB" id="A0AA88XY20"/>
<protein>
    <recommendedName>
        <fullName evidence="10">Cold shock domain-containing protein E1</fullName>
    </recommendedName>
</protein>
<keyword evidence="2" id="KW-0963">Cytoplasm</keyword>
<dbReference type="InterPro" id="IPR002059">
    <property type="entry name" value="CSP_DNA-bd"/>
</dbReference>
<dbReference type="Gene3D" id="2.40.50.140">
    <property type="entry name" value="Nucleic acid-binding proteins"/>
    <property type="match status" value="5"/>
</dbReference>
<dbReference type="GO" id="GO:0005737">
    <property type="term" value="C:cytoplasm"/>
    <property type="evidence" value="ECO:0007669"/>
    <property type="project" value="UniProtKB-SubCell"/>
</dbReference>
<evidence type="ECO:0008006" key="10">
    <source>
        <dbReference type="Google" id="ProtNLM"/>
    </source>
</evidence>
<name>A0AA88XY20_PINIB</name>
<comment type="caution">
    <text evidence="8">The sequence shown here is derived from an EMBL/GenBank/DDBJ whole genome shotgun (WGS) entry which is preliminary data.</text>
</comment>
<feature type="domain" description="CSD" evidence="6">
    <location>
        <begin position="368"/>
        <end position="434"/>
    </location>
</feature>
<dbReference type="InterPro" id="IPR019844">
    <property type="entry name" value="CSD_CS"/>
</dbReference>
<evidence type="ECO:0000313" key="9">
    <source>
        <dbReference type="Proteomes" id="UP001186944"/>
    </source>
</evidence>
<dbReference type="PANTHER" id="PTHR12913:SF1">
    <property type="entry name" value="COLD SHOCK DOMAIN-CONTAINING PROTEIN E1"/>
    <property type="match status" value="1"/>
</dbReference>
<dbReference type="CDD" id="cd04458">
    <property type="entry name" value="CSP_CDS"/>
    <property type="match status" value="3"/>
</dbReference>
<dbReference type="GO" id="GO:0003723">
    <property type="term" value="F:RNA binding"/>
    <property type="evidence" value="ECO:0007669"/>
    <property type="project" value="UniProtKB-KW"/>
</dbReference>
<dbReference type="InterPro" id="IPR056400">
    <property type="entry name" value="CSDE1"/>
</dbReference>
<comment type="subcellular location">
    <subcellularLocation>
        <location evidence="1">Cytoplasm</location>
    </subcellularLocation>
</comment>
<dbReference type="InterPro" id="IPR024642">
    <property type="entry name" value="SUZ-C"/>
</dbReference>
<proteinExistence type="inferred from homology"/>
<feature type="domain" description="CSD" evidence="6">
    <location>
        <begin position="206"/>
        <end position="268"/>
    </location>
</feature>
<dbReference type="Pfam" id="PF00313">
    <property type="entry name" value="CSD"/>
    <property type="match status" value="4"/>
</dbReference>
<dbReference type="Proteomes" id="UP001186944">
    <property type="component" value="Unassembled WGS sequence"/>
</dbReference>
<organism evidence="8 9">
    <name type="scientific">Pinctada imbricata</name>
    <name type="common">Atlantic pearl-oyster</name>
    <name type="synonym">Pinctada martensii</name>
    <dbReference type="NCBI Taxonomy" id="66713"/>
    <lineage>
        <taxon>Eukaryota</taxon>
        <taxon>Metazoa</taxon>
        <taxon>Spiralia</taxon>
        <taxon>Lophotrochozoa</taxon>
        <taxon>Mollusca</taxon>
        <taxon>Bivalvia</taxon>
        <taxon>Autobranchia</taxon>
        <taxon>Pteriomorphia</taxon>
        <taxon>Pterioida</taxon>
        <taxon>Pterioidea</taxon>
        <taxon>Pteriidae</taxon>
        <taxon>Pinctada</taxon>
    </lineage>
</organism>
<dbReference type="SUPFAM" id="SSF50249">
    <property type="entry name" value="Nucleic acid-binding proteins"/>
    <property type="match status" value="5"/>
</dbReference>
<evidence type="ECO:0000256" key="1">
    <source>
        <dbReference type="ARBA" id="ARBA00004496"/>
    </source>
</evidence>
<evidence type="ECO:0000256" key="4">
    <source>
        <dbReference type="ARBA" id="ARBA00022884"/>
    </source>
</evidence>
<dbReference type="Pfam" id="PF23456">
    <property type="entry name" value="CSDE1"/>
    <property type="match status" value="3"/>
</dbReference>
<dbReference type="EMBL" id="VSWD01000010">
    <property type="protein sequence ID" value="KAK3090111.1"/>
    <property type="molecule type" value="Genomic_DNA"/>
</dbReference>
<evidence type="ECO:0000259" key="7">
    <source>
        <dbReference type="PROSITE" id="PS51938"/>
    </source>
</evidence>